<evidence type="ECO:0000256" key="5">
    <source>
        <dbReference type="ARBA" id="ARBA00022691"/>
    </source>
</evidence>
<dbReference type="InterPro" id="IPR003682">
    <property type="entry name" value="rRNA_ssu_MeTfrase_G"/>
</dbReference>
<dbReference type="GO" id="GO:0070043">
    <property type="term" value="F:rRNA (guanine-N7-)-methyltransferase activity"/>
    <property type="evidence" value="ECO:0007669"/>
    <property type="project" value="UniProtKB-UniRule"/>
</dbReference>
<reference evidence="8" key="1">
    <citation type="submission" date="2018-02" db="EMBL/GenBank/DDBJ databases">
        <title>Genome sequence of Desulfocucumis palustris strain NAW-5.</title>
        <authorList>
            <person name="Watanabe M."/>
            <person name="Kojima H."/>
            <person name="Fukui M."/>
        </authorList>
    </citation>
    <scope>NUCLEOTIDE SEQUENCE [LARGE SCALE GENOMIC DNA]</scope>
    <source>
        <strain evidence="8">NAW-5</strain>
    </source>
</reference>
<dbReference type="RefSeq" id="WP_104371028.1">
    <property type="nucleotide sequence ID" value="NZ_BFAV01000038.1"/>
</dbReference>
<evidence type="ECO:0000256" key="2">
    <source>
        <dbReference type="ARBA" id="ARBA00022552"/>
    </source>
</evidence>
<protein>
    <recommendedName>
        <fullName evidence="6">Ribosomal RNA small subunit methyltransferase G</fullName>
        <ecNumber evidence="6">2.1.1.-</ecNumber>
    </recommendedName>
    <alternativeName>
        <fullName evidence="6">16S rRNA 7-methylguanosine methyltransferase</fullName>
        <shortName evidence="6">16S rRNA m7G methyltransferase</shortName>
    </alternativeName>
</protein>
<name>A0A2L2X8J9_9FIRM</name>
<evidence type="ECO:0000256" key="3">
    <source>
        <dbReference type="ARBA" id="ARBA00022603"/>
    </source>
</evidence>
<keyword evidence="1 6" id="KW-0963">Cytoplasm</keyword>
<dbReference type="SUPFAM" id="SSF53335">
    <property type="entry name" value="S-adenosyl-L-methionine-dependent methyltransferases"/>
    <property type="match status" value="1"/>
</dbReference>
<dbReference type="FunFam" id="3.40.50.150:FF:000041">
    <property type="entry name" value="Ribosomal RNA small subunit methyltransferase G"/>
    <property type="match status" value="1"/>
</dbReference>
<dbReference type="AlphaFoldDB" id="A0A2L2X8J9"/>
<keyword evidence="3 6" id="KW-0489">Methyltransferase</keyword>
<dbReference type="CDD" id="cd02440">
    <property type="entry name" value="AdoMet_MTases"/>
    <property type="match status" value="1"/>
</dbReference>
<feature type="binding site" evidence="6">
    <location>
        <begin position="130"/>
        <end position="131"/>
    </location>
    <ligand>
        <name>S-adenosyl-L-methionine</name>
        <dbReference type="ChEBI" id="CHEBI:59789"/>
    </ligand>
</feature>
<keyword evidence="4 6" id="KW-0808">Transferase</keyword>
<dbReference type="Pfam" id="PF02527">
    <property type="entry name" value="GidB"/>
    <property type="match status" value="1"/>
</dbReference>
<evidence type="ECO:0000256" key="4">
    <source>
        <dbReference type="ARBA" id="ARBA00022679"/>
    </source>
</evidence>
<accession>A0A2L2X8J9</accession>
<comment type="subcellular location">
    <subcellularLocation>
        <location evidence="6">Cytoplasm</location>
    </subcellularLocation>
</comment>
<comment type="caution">
    <text evidence="6">Lacks conserved residue(s) required for the propagation of feature annotation.</text>
</comment>
<evidence type="ECO:0000313" key="8">
    <source>
        <dbReference type="Proteomes" id="UP000239549"/>
    </source>
</evidence>
<comment type="similarity">
    <text evidence="6">Belongs to the methyltransferase superfamily. RNA methyltransferase RsmG family.</text>
</comment>
<dbReference type="GO" id="GO:0005829">
    <property type="term" value="C:cytosol"/>
    <property type="evidence" value="ECO:0007669"/>
    <property type="project" value="TreeGrafter"/>
</dbReference>
<keyword evidence="2 6" id="KW-0698">rRNA processing</keyword>
<dbReference type="Gene3D" id="3.40.50.150">
    <property type="entry name" value="Vaccinia Virus protein VP39"/>
    <property type="match status" value="1"/>
</dbReference>
<dbReference type="HAMAP" id="MF_00074">
    <property type="entry name" value="16SrRNA_methyltr_G"/>
    <property type="match status" value="1"/>
</dbReference>
<dbReference type="PANTHER" id="PTHR31760">
    <property type="entry name" value="S-ADENOSYL-L-METHIONINE-DEPENDENT METHYLTRANSFERASES SUPERFAMILY PROTEIN"/>
    <property type="match status" value="1"/>
</dbReference>
<dbReference type="Proteomes" id="UP000239549">
    <property type="component" value="Unassembled WGS sequence"/>
</dbReference>
<feature type="binding site" evidence="6">
    <location>
        <position position="79"/>
    </location>
    <ligand>
        <name>S-adenosyl-L-methionine</name>
        <dbReference type="ChEBI" id="CHEBI:59789"/>
    </ligand>
</feature>
<feature type="binding site" evidence="6">
    <location>
        <position position="84"/>
    </location>
    <ligand>
        <name>S-adenosyl-L-methionine</name>
        <dbReference type="ChEBI" id="CHEBI:59789"/>
    </ligand>
</feature>
<dbReference type="PIRSF" id="PIRSF003078">
    <property type="entry name" value="GidB"/>
    <property type="match status" value="1"/>
</dbReference>
<feature type="binding site" evidence="6">
    <location>
        <position position="149"/>
    </location>
    <ligand>
        <name>S-adenosyl-L-methionine</name>
        <dbReference type="ChEBI" id="CHEBI:59789"/>
    </ligand>
</feature>
<gene>
    <name evidence="6" type="primary">rsmG</name>
    <name evidence="7" type="ORF">DCCM_0701</name>
</gene>
<keyword evidence="8" id="KW-1185">Reference proteome</keyword>
<dbReference type="EC" id="2.1.1.-" evidence="6"/>
<keyword evidence="5 6" id="KW-0949">S-adenosyl-L-methionine</keyword>
<dbReference type="InterPro" id="IPR029063">
    <property type="entry name" value="SAM-dependent_MTases_sf"/>
</dbReference>
<evidence type="ECO:0000256" key="6">
    <source>
        <dbReference type="HAMAP-Rule" id="MF_00074"/>
    </source>
</evidence>
<comment type="function">
    <text evidence="6">Specifically methylates the N7 position of a guanine in 16S rRNA.</text>
</comment>
<organism evidence="7 8">
    <name type="scientific">Desulfocucumis palustris</name>
    <dbReference type="NCBI Taxonomy" id="1898651"/>
    <lineage>
        <taxon>Bacteria</taxon>
        <taxon>Bacillati</taxon>
        <taxon>Bacillota</taxon>
        <taxon>Clostridia</taxon>
        <taxon>Eubacteriales</taxon>
        <taxon>Desulfocucumaceae</taxon>
        <taxon>Desulfocucumis</taxon>
    </lineage>
</organism>
<evidence type="ECO:0000313" key="7">
    <source>
        <dbReference type="EMBL" id="GBF32505.1"/>
    </source>
</evidence>
<dbReference type="EMBL" id="BFAV01000038">
    <property type="protein sequence ID" value="GBF32505.1"/>
    <property type="molecule type" value="Genomic_DNA"/>
</dbReference>
<sequence>MHSELEMYLENGARELGIEVDEKNLKLFNIYYNLLVEENKKYNLTSIVDQKHAAIKHFVDSLTCMLVYNFEEKNVADVGSGAGFPGIPLKIMCPEMNIVLTDSVQKKVCFMDRVILELKLKKARVVQFRAEDMGRSGEYRESFDTVVSRAVAPLNVLLEYCIPLLKVGGSFLAMKGPAAGEEIKQSGAALKNTGAEIYELKTINLPVLGDLRNIIIIKKIGPTPGEYPRRAGIPSKKPL</sequence>
<dbReference type="NCBIfam" id="TIGR00138">
    <property type="entry name" value="rsmG_gidB"/>
    <property type="match status" value="1"/>
</dbReference>
<evidence type="ECO:0000256" key="1">
    <source>
        <dbReference type="ARBA" id="ARBA00022490"/>
    </source>
</evidence>
<proteinExistence type="inferred from homology"/>
<dbReference type="OrthoDB" id="9808773at2"/>
<dbReference type="PANTHER" id="PTHR31760:SF0">
    <property type="entry name" value="S-ADENOSYL-L-METHIONINE-DEPENDENT METHYLTRANSFERASES SUPERFAMILY PROTEIN"/>
    <property type="match status" value="1"/>
</dbReference>
<comment type="caution">
    <text evidence="7">The sequence shown here is derived from an EMBL/GenBank/DDBJ whole genome shotgun (WGS) entry which is preliminary data.</text>
</comment>